<feature type="region of interest" description="Disordered" evidence="1">
    <location>
        <begin position="67"/>
        <end position="97"/>
    </location>
</feature>
<evidence type="ECO:0000313" key="2">
    <source>
        <dbReference type="EMBL" id="KAF8774998.1"/>
    </source>
</evidence>
<feature type="region of interest" description="Disordered" evidence="1">
    <location>
        <begin position="229"/>
        <end position="262"/>
    </location>
</feature>
<dbReference type="Proteomes" id="UP000636709">
    <property type="component" value="Unassembled WGS sequence"/>
</dbReference>
<reference evidence="2" key="1">
    <citation type="submission" date="2020-07" db="EMBL/GenBank/DDBJ databases">
        <title>Genome sequence and genetic diversity analysis of an under-domesticated orphan crop, white fonio (Digitaria exilis).</title>
        <authorList>
            <person name="Bennetzen J.L."/>
            <person name="Chen S."/>
            <person name="Ma X."/>
            <person name="Wang X."/>
            <person name="Yssel A.E.J."/>
            <person name="Chaluvadi S.R."/>
            <person name="Johnson M."/>
            <person name="Gangashetty P."/>
            <person name="Hamidou F."/>
            <person name="Sanogo M.D."/>
            <person name="Zwaenepoel A."/>
            <person name="Wallace J."/>
            <person name="Van De Peer Y."/>
            <person name="Van Deynze A."/>
        </authorList>
    </citation>
    <scope>NUCLEOTIDE SEQUENCE</scope>
    <source>
        <tissue evidence="2">Leaves</tissue>
    </source>
</reference>
<proteinExistence type="predicted"/>
<evidence type="ECO:0000313" key="3">
    <source>
        <dbReference type="Proteomes" id="UP000636709"/>
    </source>
</evidence>
<gene>
    <name evidence="2" type="ORF">HU200_005046</name>
</gene>
<accession>A0A835KWU1</accession>
<dbReference type="EMBL" id="JACEFO010000338">
    <property type="protein sequence ID" value="KAF8774998.1"/>
    <property type="molecule type" value="Genomic_DNA"/>
</dbReference>
<name>A0A835KWU1_9POAL</name>
<feature type="region of interest" description="Disordered" evidence="1">
    <location>
        <begin position="399"/>
        <end position="418"/>
    </location>
</feature>
<evidence type="ECO:0000256" key="1">
    <source>
        <dbReference type="SAM" id="MobiDB-lite"/>
    </source>
</evidence>
<organism evidence="2 3">
    <name type="scientific">Digitaria exilis</name>
    <dbReference type="NCBI Taxonomy" id="1010633"/>
    <lineage>
        <taxon>Eukaryota</taxon>
        <taxon>Viridiplantae</taxon>
        <taxon>Streptophyta</taxon>
        <taxon>Embryophyta</taxon>
        <taxon>Tracheophyta</taxon>
        <taxon>Spermatophyta</taxon>
        <taxon>Magnoliopsida</taxon>
        <taxon>Liliopsida</taxon>
        <taxon>Poales</taxon>
        <taxon>Poaceae</taxon>
        <taxon>PACMAD clade</taxon>
        <taxon>Panicoideae</taxon>
        <taxon>Panicodae</taxon>
        <taxon>Paniceae</taxon>
        <taxon>Anthephorinae</taxon>
        <taxon>Digitaria</taxon>
    </lineage>
</organism>
<comment type="caution">
    <text evidence="2">The sequence shown here is derived from an EMBL/GenBank/DDBJ whole genome shotgun (WGS) entry which is preliminary data.</text>
</comment>
<feature type="region of interest" description="Disordered" evidence="1">
    <location>
        <begin position="451"/>
        <end position="480"/>
    </location>
</feature>
<keyword evidence="3" id="KW-1185">Reference proteome</keyword>
<feature type="compositionally biased region" description="Basic and acidic residues" evidence="1">
    <location>
        <begin position="236"/>
        <end position="249"/>
    </location>
</feature>
<dbReference type="AlphaFoldDB" id="A0A835KWU1"/>
<feature type="compositionally biased region" description="Low complexity" evidence="1">
    <location>
        <begin position="457"/>
        <end position="476"/>
    </location>
</feature>
<protein>
    <submittedName>
        <fullName evidence="2">Uncharacterized protein</fullName>
    </submittedName>
</protein>
<sequence length="521" mass="56109">MLITHPPPQETSPVADHHAAVDWTALPPDIQFTIFLKLEPRGIIRGSASPSPLCLPPGVPERACNVDHKDEQRRRTMRKPSSPAYSPQKASHRPALRRTASHAIPHRLIRRAIPSWPRMVIRRHSEGSSRAAARQEFRTSMWSSRWKISRSTSDARPSAQSITAEQMAEGANGDRRSWLARTAASSGCCRMQRARGRLAGDAIGLMLVFDLVEEDSVVGDALRFVHLPPPSALPDGEPRSGKPGTEPHLHAAPQRGLLGGGAAPHVVNHQLAQDGSSAQSLYSGGCEASVWRRHGDGMEGEREADGIARDASLTHGTHLSSSSSSFLPPNLPPGCRPPGCRIGMLEVEFHCLLADYSAPIFMTHERAQQRHPGEGRRRRGPTTACHRCRWSRLAGGGRRAGGAARIAGRGRKHGNAGAGVPPDLAKILDPFPISSSTAMCTLHPHRANVHGRRRWGSDSGTSSAAAAYPASHPSTADYPRRDCSAKVACPVNGTACPTMAAQPPAWQPARRAIPRGSILIN</sequence>